<feature type="compositionally biased region" description="Low complexity" evidence="1">
    <location>
        <begin position="1"/>
        <end position="10"/>
    </location>
</feature>
<reference evidence="3 4" key="1">
    <citation type="submission" date="2023-08" db="EMBL/GenBank/DDBJ databases">
        <title>Black Yeasts Isolated from many extreme environments.</title>
        <authorList>
            <person name="Coleine C."/>
            <person name="Stajich J.E."/>
            <person name="Selbmann L."/>
        </authorList>
    </citation>
    <scope>NUCLEOTIDE SEQUENCE [LARGE SCALE GENOMIC DNA]</scope>
    <source>
        <strain evidence="3 4">CCFEE 5792</strain>
    </source>
</reference>
<evidence type="ECO:0000256" key="1">
    <source>
        <dbReference type="SAM" id="MobiDB-lite"/>
    </source>
</evidence>
<feature type="compositionally biased region" description="Low complexity" evidence="1">
    <location>
        <begin position="1343"/>
        <end position="1360"/>
    </location>
</feature>
<keyword evidence="4" id="KW-1185">Reference proteome</keyword>
<dbReference type="PANTHER" id="PTHR14625:SF3">
    <property type="entry name" value="MICROCEPHALIN"/>
    <property type="match status" value="1"/>
</dbReference>
<feature type="region of interest" description="Disordered" evidence="1">
    <location>
        <begin position="624"/>
        <end position="768"/>
    </location>
</feature>
<feature type="compositionally biased region" description="Polar residues" evidence="1">
    <location>
        <begin position="858"/>
        <end position="871"/>
    </location>
</feature>
<feature type="region of interest" description="Disordered" evidence="1">
    <location>
        <begin position="836"/>
        <end position="948"/>
    </location>
</feature>
<feature type="region of interest" description="Disordered" evidence="1">
    <location>
        <begin position="1202"/>
        <end position="1235"/>
    </location>
</feature>
<dbReference type="Gene3D" id="3.40.50.10190">
    <property type="entry name" value="BRCT domain"/>
    <property type="match status" value="1"/>
</dbReference>
<feature type="compositionally biased region" description="Acidic residues" evidence="1">
    <location>
        <begin position="931"/>
        <end position="942"/>
    </location>
</feature>
<comment type="caution">
    <text evidence="3">The sequence shown here is derived from an EMBL/GenBank/DDBJ whole genome shotgun (WGS) entry which is preliminary data.</text>
</comment>
<dbReference type="GeneID" id="89968390"/>
<accession>A0AAV9NTT9</accession>
<dbReference type="RefSeq" id="XP_064711659.1">
    <property type="nucleotide sequence ID" value="XM_064843799.1"/>
</dbReference>
<feature type="compositionally biased region" description="Low complexity" evidence="1">
    <location>
        <begin position="61"/>
        <end position="75"/>
    </location>
</feature>
<feature type="compositionally biased region" description="Polar residues" evidence="1">
    <location>
        <begin position="577"/>
        <end position="586"/>
    </location>
</feature>
<feature type="compositionally biased region" description="Polar residues" evidence="1">
    <location>
        <begin position="759"/>
        <end position="768"/>
    </location>
</feature>
<feature type="compositionally biased region" description="Basic and acidic residues" evidence="1">
    <location>
        <begin position="182"/>
        <end position="195"/>
    </location>
</feature>
<name>A0AAV9NTT9_9EURO</name>
<feature type="compositionally biased region" description="Basic and acidic residues" evidence="1">
    <location>
        <begin position="975"/>
        <end position="994"/>
    </location>
</feature>
<feature type="compositionally biased region" description="Acidic residues" evidence="1">
    <location>
        <begin position="643"/>
        <end position="660"/>
    </location>
</feature>
<dbReference type="InterPro" id="IPR022047">
    <property type="entry name" value="Microcephalin-like"/>
</dbReference>
<feature type="region of interest" description="Disordered" evidence="1">
    <location>
        <begin position="281"/>
        <end position="468"/>
    </location>
</feature>
<feature type="compositionally biased region" description="Acidic residues" evidence="1">
    <location>
        <begin position="1002"/>
        <end position="1011"/>
    </location>
</feature>
<feature type="compositionally biased region" description="Basic and acidic residues" evidence="1">
    <location>
        <begin position="455"/>
        <end position="465"/>
    </location>
</feature>
<feature type="region of interest" description="Disordered" evidence="1">
    <location>
        <begin position="975"/>
        <end position="1066"/>
    </location>
</feature>
<dbReference type="PANTHER" id="PTHR14625">
    <property type="entry name" value="MICROCEPHALIN"/>
    <property type="match status" value="1"/>
</dbReference>
<sequence length="1778" mass="191289">MAPRKVASPARPRRVTRARAAGDNTTTITEEPPKRKATAKAAVPTTTATKASEAKSRVTKKTATTAAPKAGTRTARSTKAAPPADTPESDHEEEDVITVNVSKPQPRAVRPSVRSTATKATTIESSLAAAPRRRVKVTPLDPIVNEPEPELEAKPEKKTSSRAKKEKPAATASTATSRSKRTREAVTRDEPKEETSDTEMTEPLPKKRGRTRTNVEEVQEEAPAPVASKTRGRPKKEKVVVSQPVEEPSTTVRQTRTRTGSNASVPTIQPTIAVIIPRKKVTFQDLPDEEEEKENVRPAARTGKKAASTSTKKTEPVSRGIRAKPIRKGASATTAKATRGRAAAKNAKETDIETSEKIQQRALTPKKITQVAKASVPDSDESEDELAGAKTPVRDLSMSPKRGIISSSQRLSPAKKLDFTTVLTAQPKSPKKIDGLETSGIASPPRRNPASPAKEQFDQSPRRAPEGVTIFRAHLPDSSLGGSLALSASNLNTQLSQSPKRGLLDSSIFPASAAKLSKSPFKASLLSSPARRLFSPLKQKTPARTSPSPTKKASLTPLSEVGSVKSPGNVDLAMTSHFRSSVSPQRQARVYRMSDDELAQETGANLDFDQSVLTVRSPLKVDQTKPFFGDVYENMEVDAPSVQDEEEHEATADEDNDEVAESIAPISTSTAADHLPEAEPNGDETIVDPELDIEESSDLGDDPAQSPAASSHLSESEDSVIHHEPSVSRPRMSNILFSRLRDTADESEDELAGDETPDNKQSGSSFRPILNQANIRSRLSTGVAPPSASRNLGFTPLAAKIRGWAASSPAKKVKASEAAALSRGLFSPVAQIHVEGSVELNRQETPGRSASKRKSFASYRQSLGPSVTGSPANADFFADGMAAQDFEDQADSLEEDDVIGEEDLNELVQKDREELNLLPSEDVDSVHSDAQNDEDSVSEDLDHEPGDLTTDLIKFTNASDTAMVDFQALASEAKELADEQHETEFKQHVVDAGERSLLSNEPELDVMDEEPSALSSSSDNYADENVAPLQGKVMTPEPELEEHEDESTEAVAPERELPENDDDSTEVVVDDTVVIHRHNPDEPAATVEQDDEFENEQNEVNASTSIAITPSVVASNTANISDDIEPIDFNVTPIRPDPSLPRYINTVVSKVPLRPEGDIPAASSPLKVMRKRARSLSAAPTMAVKRRSLGFGPDALGARNQLLATPKANDKISSSPQRRIRSAAPSPAHSLFSSVTTPGQMSFAIDDFGDSTLDGIDLPEDELMSDDIVETTTPARNEDGDRQEESFMTIGSALFKTPAMSAKRPNSAISSVQSKQGPTPRYAMSTKSSKSRNSVLPNPTPSKVAVPTTKTPATAKTKTPITLSKGKTPLKTPVPSRTPLKAVSDGVLTGAVVHVDVHTSEGADASGIYVELLTSMGARCVRDWRWNPRASVAQTSNGENSPIAETPGTSIGMTHVIYKDGGKRTLEKVRAAKGQVLCVGVGWVLDCEREGKWLDEASYEVDSTILPRGGSRRRKSMEPRMLINANGFLSAKRDGRRSISAEYAGLTNEMKMDLINTPVRGKEQLTGVEDDNSEADFNESIVANAHIGDESELSSTFNSPIAATIGGGGETTDLRQLLADYDAGEEGETEIEGTPNFRLLTRNMDVSTPEGAFLAVDYDPRTAATPMTPYLLAKEKSLVQMSAPPKQIQQGLFERDEESDNSLMYDGAERDSTLNGADAENGEMKGEMKKFQVKMNGVTRGKGAAGGKGKDMRRRTLAAATANIAFQPVVGSPLRKQD</sequence>
<organism evidence="3 4">
    <name type="scientific">Exophiala bonariae</name>
    <dbReference type="NCBI Taxonomy" id="1690606"/>
    <lineage>
        <taxon>Eukaryota</taxon>
        <taxon>Fungi</taxon>
        <taxon>Dikarya</taxon>
        <taxon>Ascomycota</taxon>
        <taxon>Pezizomycotina</taxon>
        <taxon>Eurotiomycetes</taxon>
        <taxon>Chaetothyriomycetidae</taxon>
        <taxon>Chaetothyriales</taxon>
        <taxon>Herpotrichiellaceae</taxon>
        <taxon>Exophiala</taxon>
    </lineage>
</organism>
<feature type="compositionally biased region" description="Basic and acidic residues" evidence="1">
    <location>
        <begin position="346"/>
        <end position="359"/>
    </location>
</feature>
<feature type="compositionally biased region" description="Acidic residues" evidence="1">
    <location>
        <begin position="1038"/>
        <end position="1048"/>
    </location>
</feature>
<feature type="compositionally biased region" description="Low complexity" evidence="1">
    <location>
        <begin position="442"/>
        <end position="453"/>
    </location>
</feature>
<dbReference type="GO" id="GO:0000278">
    <property type="term" value="P:mitotic cell cycle"/>
    <property type="evidence" value="ECO:0007669"/>
    <property type="project" value="TreeGrafter"/>
</dbReference>
<feature type="compositionally biased region" description="Acidic residues" evidence="1">
    <location>
        <begin position="745"/>
        <end position="756"/>
    </location>
</feature>
<feature type="compositionally biased region" description="Low complexity" evidence="1">
    <location>
        <begin position="299"/>
        <end position="311"/>
    </location>
</feature>
<dbReference type="PROSITE" id="PS50172">
    <property type="entry name" value="BRCT"/>
    <property type="match status" value="1"/>
</dbReference>
<protein>
    <recommendedName>
        <fullName evidence="2">BRCT domain-containing protein</fullName>
    </recommendedName>
</protein>
<feature type="region of interest" description="Disordered" evidence="1">
    <location>
        <begin position="532"/>
        <end position="587"/>
    </location>
</feature>
<dbReference type="Proteomes" id="UP001358417">
    <property type="component" value="Unassembled WGS sequence"/>
</dbReference>
<feature type="region of interest" description="Disordered" evidence="1">
    <location>
        <begin position="1296"/>
        <end position="1378"/>
    </location>
</feature>
<evidence type="ECO:0000259" key="2">
    <source>
        <dbReference type="PROSITE" id="PS50172"/>
    </source>
</evidence>
<feature type="region of interest" description="Disordered" evidence="1">
    <location>
        <begin position="1"/>
        <end position="266"/>
    </location>
</feature>
<feature type="compositionally biased region" description="Low complexity" evidence="1">
    <location>
        <begin position="39"/>
        <end position="51"/>
    </location>
</feature>
<feature type="compositionally biased region" description="Acidic residues" evidence="1">
    <location>
        <begin position="680"/>
        <end position="701"/>
    </location>
</feature>
<feature type="compositionally biased region" description="Polar residues" evidence="1">
    <location>
        <begin position="1325"/>
        <end position="1337"/>
    </location>
</feature>
<feature type="compositionally biased region" description="Acidic residues" evidence="1">
    <location>
        <begin position="885"/>
        <end position="905"/>
    </location>
</feature>
<gene>
    <name evidence="3" type="ORF">LTR84_000168</name>
</gene>
<evidence type="ECO:0000313" key="3">
    <source>
        <dbReference type="EMBL" id="KAK5064335.1"/>
    </source>
</evidence>
<feature type="compositionally biased region" description="Polar residues" evidence="1">
    <location>
        <begin position="542"/>
        <end position="557"/>
    </location>
</feature>
<feature type="compositionally biased region" description="Low complexity" evidence="1">
    <location>
        <begin position="328"/>
        <end position="345"/>
    </location>
</feature>
<proteinExistence type="predicted"/>
<feature type="domain" description="BRCT" evidence="2">
    <location>
        <begin position="1454"/>
        <end position="1501"/>
    </location>
</feature>
<feature type="compositionally biased region" description="Polar residues" evidence="1">
    <location>
        <begin position="113"/>
        <end position="125"/>
    </location>
</feature>
<dbReference type="EMBL" id="JAVRRD010000001">
    <property type="protein sequence ID" value="KAK5064335.1"/>
    <property type="molecule type" value="Genomic_DNA"/>
</dbReference>
<dbReference type="InterPro" id="IPR036420">
    <property type="entry name" value="BRCT_dom_sf"/>
</dbReference>
<dbReference type="CDD" id="cd17716">
    <property type="entry name" value="BRCT_microcephalin_rpt1"/>
    <property type="match status" value="1"/>
</dbReference>
<feature type="compositionally biased region" description="Polar residues" evidence="1">
    <location>
        <begin position="248"/>
        <end position="266"/>
    </location>
</feature>
<dbReference type="SUPFAM" id="SSF52113">
    <property type="entry name" value="BRCT domain"/>
    <property type="match status" value="1"/>
</dbReference>
<evidence type="ECO:0000313" key="4">
    <source>
        <dbReference type="Proteomes" id="UP001358417"/>
    </source>
</evidence>
<feature type="compositionally biased region" description="Polar residues" evidence="1">
    <location>
        <begin position="1307"/>
        <end position="1317"/>
    </location>
</feature>
<dbReference type="InterPro" id="IPR001357">
    <property type="entry name" value="BRCT_dom"/>
</dbReference>